<gene>
    <name evidence="3" type="ORF">A9C11_15915</name>
</gene>
<dbReference type="PANTHER" id="PTHR34136">
    <property type="match status" value="1"/>
</dbReference>
<sequence length="249" mass="26919">MRAPAWRNHWRAILGKLRVVASPGEEQRLLEALSAPGASAVLGFVNAHAMNLMADDIEFYRALSAADVLLRDGSGMAILFRRAGLEPGLNMNGTDLIPKLLAAFAGRRVALWGTEEPYLGKAAQQCQALYGVQVVSVQHGFAEAGTYLALARQTQPELVLLGMGMPRQEAIAARLAASGQPCLIVCGGAILDFLGGKVSRAPGWLRRLGCEWLFRLLREPRRLFARYVLGNPLFLLRTLACGRAAAKDG</sequence>
<dbReference type="PANTHER" id="PTHR34136:SF1">
    <property type="entry name" value="UDP-N-ACETYL-D-MANNOSAMINURONIC ACID TRANSFERASE"/>
    <property type="match status" value="1"/>
</dbReference>
<evidence type="ECO:0000313" key="4">
    <source>
        <dbReference type="Proteomes" id="UP000077748"/>
    </source>
</evidence>
<dbReference type="CDD" id="cd06533">
    <property type="entry name" value="Glyco_transf_WecG_TagA"/>
    <property type="match status" value="1"/>
</dbReference>
<dbReference type="Proteomes" id="UP000077748">
    <property type="component" value="Chromosome"/>
</dbReference>
<dbReference type="GO" id="GO:0016757">
    <property type="term" value="F:glycosyltransferase activity"/>
    <property type="evidence" value="ECO:0007669"/>
    <property type="project" value="UniProtKB-KW"/>
</dbReference>
<dbReference type="NCBIfam" id="TIGR00696">
    <property type="entry name" value="wecG_tagA_cpsF"/>
    <property type="match status" value="1"/>
</dbReference>
<evidence type="ECO:0000256" key="2">
    <source>
        <dbReference type="ARBA" id="ARBA00022679"/>
    </source>
</evidence>
<keyword evidence="1" id="KW-0328">Glycosyltransferase</keyword>
<proteinExistence type="predicted"/>
<dbReference type="EMBL" id="CP015878">
    <property type="protein sequence ID" value="ANI15371.1"/>
    <property type="molecule type" value="Genomic_DNA"/>
</dbReference>
<evidence type="ECO:0000256" key="1">
    <source>
        <dbReference type="ARBA" id="ARBA00022676"/>
    </source>
</evidence>
<dbReference type="AlphaFoldDB" id="A0A1A9KD46"/>
<dbReference type="InterPro" id="IPR004629">
    <property type="entry name" value="WecG_TagA_CpsF"/>
</dbReference>
<accession>A0A1A9KD46</accession>
<keyword evidence="2 3" id="KW-0808">Transferase</keyword>
<evidence type="ECO:0000313" key="3">
    <source>
        <dbReference type="EMBL" id="ANI15371.1"/>
    </source>
</evidence>
<name>A0A1A9KD46_9PSED</name>
<dbReference type="Pfam" id="PF03808">
    <property type="entry name" value="Glyco_tran_WecG"/>
    <property type="match status" value="1"/>
</dbReference>
<organism evidence="3 4">
    <name type="scientific">Pseudomonas citronellolis</name>
    <dbReference type="NCBI Taxonomy" id="53408"/>
    <lineage>
        <taxon>Bacteria</taxon>
        <taxon>Pseudomonadati</taxon>
        <taxon>Pseudomonadota</taxon>
        <taxon>Gammaproteobacteria</taxon>
        <taxon>Pseudomonadales</taxon>
        <taxon>Pseudomonadaceae</taxon>
        <taxon>Pseudomonas</taxon>
    </lineage>
</organism>
<reference evidence="3 4" key="1">
    <citation type="submission" date="2016-05" db="EMBL/GenBank/DDBJ databases">
        <title>Genome Sequence of Pseudomonas citronellolis Strain SJTE-3, an Estrogens and Persistent Organic Pollutants degradation strain.</title>
        <authorList>
            <person name="Liang R."/>
        </authorList>
    </citation>
    <scope>NUCLEOTIDE SEQUENCE [LARGE SCALE GENOMIC DNA]</scope>
    <source>
        <strain evidence="3 4">SJTE-3</strain>
    </source>
</reference>
<protein>
    <submittedName>
        <fullName evidence="3">Glycosyl transferase</fullName>
    </submittedName>
</protein>
<dbReference type="RefSeq" id="WP_064583207.1">
    <property type="nucleotide sequence ID" value="NZ_CP015878.1"/>
</dbReference>